<keyword evidence="3" id="KW-1185">Reference proteome</keyword>
<dbReference type="InterPro" id="IPR011008">
    <property type="entry name" value="Dimeric_a/b-barrel"/>
</dbReference>
<evidence type="ECO:0000259" key="1">
    <source>
        <dbReference type="PROSITE" id="PS51502"/>
    </source>
</evidence>
<organism evidence="2 3">
    <name type="scientific">Glonium stellatum</name>
    <dbReference type="NCBI Taxonomy" id="574774"/>
    <lineage>
        <taxon>Eukaryota</taxon>
        <taxon>Fungi</taxon>
        <taxon>Dikarya</taxon>
        <taxon>Ascomycota</taxon>
        <taxon>Pezizomycotina</taxon>
        <taxon>Dothideomycetes</taxon>
        <taxon>Pleosporomycetidae</taxon>
        <taxon>Gloniales</taxon>
        <taxon>Gloniaceae</taxon>
        <taxon>Glonium</taxon>
    </lineage>
</organism>
<dbReference type="SUPFAM" id="SSF54909">
    <property type="entry name" value="Dimeric alpha+beta barrel"/>
    <property type="match status" value="1"/>
</dbReference>
<reference evidence="2 3" key="1">
    <citation type="journal article" date="2016" name="Nat. Commun.">
        <title>Ectomycorrhizal ecology is imprinted in the genome of the dominant symbiotic fungus Cenococcum geophilum.</title>
        <authorList>
            <consortium name="DOE Joint Genome Institute"/>
            <person name="Peter M."/>
            <person name="Kohler A."/>
            <person name="Ohm R.A."/>
            <person name="Kuo A."/>
            <person name="Krutzmann J."/>
            <person name="Morin E."/>
            <person name="Arend M."/>
            <person name="Barry K.W."/>
            <person name="Binder M."/>
            <person name="Choi C."/>
            <person name="Clum A."/>
            <person name="Copeland A."/>
            <person name="Grisel N."/>
            <person name="Haridas S."/>
            <person name="Kipfer T."/>
            <person name="LaButti K."/>
            <person name="Lindquist E."/>
            <person name="Lipzen A."/>
            <person name="Maire R."/>
            <person name="Meier B."/>
            <person name="Mihaltcheva S."/>
            <person name="Molinier V."/>
            <person name="Murat C."/>
            <person name="Poggeler S."/>
            <person name="Quandt C.A."/>
            <person name="Sperisen C."/>
            <person name="Tritt A."/>
            <person name="Tisserant E."/>
            <person name="Crous P.W."/>
            <person name="Henrissat B."/>
            <person name="Nehls U."/>
            <person name="Egli S."/>
            <person name="Spatafora J.W."/>
            <person name="Grigoriev I.V."/>
            <person name="Martin F.M."/>
        </authorList>
    </citation>
    <scope>NUCLEOTIDE SEQUENCE [LARGE SCALE GENOMIC DNA]</scope>
    <source>
        <strain evidence="2 3">CBS 207.34</strain>
    </source>
</reference>
<name>A0A8E2ETZ3_9PEZI</name>
<sequence>MNTPTSAPITHIVLFKYSPSITWAKLESHFSSFLSLQSKCLHPSTRKPYMKSMRMGKNRSWEPYSKGMTHGFVLEFEDQDDLNYYLTQDPVHKAFSQTAKDLMYAVIPKCPSN</sequence>
<gene>
    <name evidence="2" type="ORF">AOQ84DRAFT_415718</name>
</gene>
<evidence type="ECO:0000313" key="2">
    <source>
        <dbReference type="EMBL" id="OCL04643.1"/>
    </source>
</evidence>
<evidence type="ECO:0000313" key="3">
    <source>
        <dbReference type="Proteomes" id="UP000250140"/>
    </source>
</evidence>
<protein>
    <recommendedName>
        <fullName evidence="1">Stress-response A/B barrel domain-containing protein</fullName>
    </recommendedName>
</protein>
<dbReference type="EMBL" id="KV750464">
    <property type="protein sequence ID" value="OCL04643.1"/>
    <property type="molecule type" value="Genomic_DNA"/>
</dbReference>
<proteinExistence type="predicted"/>
<dbReference type="InterPro" id="IPR013097">
    <property type="entry name" value="Dabb"/>
</dbReference>
<dbReference type="Gene3D" id="3.30.70.100">
    <property type="match status" value="1"/>
</dbReference>
<dbReference type="OrthoDB" id="1601230at2759"/>
<dbReference type="PROSITE" id="PS51502">
    <property type="entry name" value="S_R_A_B_BARREL"/>
    <property type="match status" value="1"/>
</dbReference>
<dbReference type="Proteomes" id="UP000250140">
    <property type="component" value="Unassembled WGS sequence"/>
</dbReference>
<feature type="domain" description="Stress-response A/B barrel" evidence="1">
    <location>
        <begin position="9"/>
        <end position="113"/>
    </location>
</feature>
<dbReference type="SMART" id="SM00886">
    <property type="entry name" value="Dabb"/>
    <property type="match status" value="1"/>
</dbReference>
<dbReference type="AlphaFoldDB" id="A0A8E2ETZ3"/>
<dbReference type="Pfam" id="PF07876">
    <property type="entry name" value="Dabb"/>
    <property type="match status" value="1"/>
</dbReference>
<accession>A0A8E2ETZ3</accession>